<dbReference type="EMBL" id="BART01016893">
    <property type="protein sequence ID" value="GAG87470.1"/>
    <property type="molecule type" value="Genomic_DNA"/>
</dbReference>
<comment type="caution">
    <text evidence="1">The sequence shown here is derived from an EMBL/GenBank/DDBJ whole genome shotgun (WGS) entry which is preliminary data.</text>
</comment>
<sequence>KREMLDEAENEINTALSIDRSIPLINAHFNLALLHEARGDFDLAVVEYKTEQETSPFNHMPDFNLGLLYAKAKELEKAIKEFKNCIEKNEEFADAYVFLAKASMDNAVDLNEAEKLAQKGLELKPELRTKILAHFILADIYNRLGKYQESQQHVNKARELQKTLFQ</sequence>
<gene>
    <name evidence="1" type="ORF">S01H4_32342</name>
</gene>
<feature type="non-terminal residue" evidence="1">
    <location>
        <position position="1"/>
    </location>
</feature>
<dbReference type="InterPro" id="IPR052384">
    <property type="entry name" value="TMTC_O-mannosyltransferase"/>
</dbReference>
<accession>X1AXK3</accession>
<protein>
    <submittedName>
        <fullName evidence="1">Uncharacterized protein</fullName>
    </submittedName>
</protein>
<dbReference type="PROSITE" id="PS50005">
    <property type="entry name" value="TPR"/>
    <property type="match status" value="1"/>
</dbReference>
<dbReference type="GO" id="GO:0005789">
    <property type="term" value="C:endoplasmic reticulum membrane"/>
    <property type="evidence" value="ECO:0007669"/>
    <property type="project" value="TreeGrafter"/>
</dbReference>
<dbReference type="GO" id="GO:0035269">
    <property type="term" value="P:protein O-linked glycosylation via mannose"/>
    <property type="evidence" value="ECO:0007669"/>
    <property type="project" value="TreeGrafter"/>
</dbReference>
<dbReference type="GO" id="GO:0000030">
    <property type="term" value="F:mannosyltransferase activity"/>
    <property type="evidence" value="ECO:0007669"/>
    <property type="project" value="TreeGrafter"/>
</dbReference>
<proteinExistence type="predicted"/>
<name>X1AXK3_9ZZZZ</name>
<dbReference type="SMART" id="SM00028">
    <property type="entry name" value="TPR"/>
    <property type="match status" value="4"/>
</dbReference>
<dbReference type="Pfam" id="PF13181">
    <property type="entry name" value="TPR_8"/>
    <property type="match status" value="2"/>
</dbReference>
<dbReference type="AlphaFoldDB" id="X1AXK3"/>
<dbReference type="InterPro" id="IPR011990">
    <property type="entry name" value="TPR-like_helical_dom_sf"/>
</dbReference>
<evidence type="ECO:0000313" key="1">
    <source>
        <dbReference type="EMBL" id="GAG87470.1"/>
    </source>
</evidence>
<dbReference type="PANTHER" id="PTHR44216:SF3">
    <property type="entry name" value="PROTEIN O-MANNOSYL-TRANSFERASE TMTC2"/>
    <property type="match status" value="1"/>
</dbReference>
<dbReference type="PANTHER" id="PTHR44216">
    <property type="entry name" value="PROTEIN O-MANNOSYL-TRANSFERASE TMTC2"/>
    <property type="match status" value="1"/>
</dbReference>
<dbReference type="InterPro" id="IPR019734">
    <property type="entry name" value="TPR_rpt"/>
</dbReference>
<organism evidence="1">
    <name type="scientific">marine sediment metagenome</name>
    <dbReference type="NCBI Taxonomy" id="412755"/>
    <lineage>
        <taxon>unclassified sequences</taxon>
        <taxon>metagenomes</taxon>
        <taxon>ecological metagenomes</taxon>
    </lineage>
</organism>
<dbReference type="Gene3D" id="1.25.40.10">
    <property type="entry name" value="Tetratricopeptide repeat domain"/>
    <property type="match status" value="1"/>
</dbReference>
<reference evidence="1" key="1">
    <citation type="journal article" date="2014" name="Front. Microbiol.">
        <title>High frequency of phylogenetically diverse reductive dehalogenase-homologous genes in deep subseafloor sedimentary metagenomes.</title>
        <authorList>
            <person name="Kawai M."/>
            <person name="Futagami T."/>
            <person name="Toyoda A."/>
            <person name="Takaki Y."/>
            <person name="Nishi S."/>
            <person name="Hori S."/>
            <person name="Arai W."/>
            <person name="Tsubouchi T."/>
            <person name="Morono Y."/>
            <person name="Uchiyama I."/>
            <person name="Ito T."/>
            <person name="Fujiyama A."/>
            <person name="Inagaki F."/>
            <person name="Takami H."/>
        </authorList>
    </citation>
    <scope>NUCLEOTIDE SEQUENCE</scope>
    <source>
        <strain evidence="1">Expedition CK06-06</strain>
    </source>
</reference>
<dbReference type="SUPFAM" id="SSF48452">
    <property type="entry name" value="TPR-like"/>
    <property type="match status" value="1"/>
</dbReference>